<dbReference type="GO" id="GO:0005975">
    <property type="term" value="P:carbohydrate metabolic process"/>
    <property type="evidence" value="ECO:0007669"/>
    <property type="project" value="InterPro"/>
</dbReference>
<dbReference type="PANTHER" id="PTHR10963">
    <property type="entry name" value="GLYCOSYL HYDROLASE-RELATED"/>
    <property type="match status" value="1"/>
</dbReference>
<dbReference type="InterPro" id="IPR000757">
    <property type="entry name" value="Beta-glucanase-like"/>
</dbReference>
<organism evidence="3 4">
    <name type="scientific">Roseicella frigidaeris</name>
    <dbReference type="NCBI Taxonomy" id="2230885"/>
    <lineage>
        <taxon>Bacteria</taxon>
        <taxon>Pseudomonadati</taxon>
        <taxon>Pseudomonadota</taxon>
        <taxon>Alphaproteobacteria</taxon>
        <taxon>Acetobacterales</taxon>
        <taxon>Roseomonadaceae</taxon>
        <taxon>Roseicella</taxon>
    </lineage>
</organism>
<dbReference type="Pfam" id="PF00353">
    <property type="entry name" value="HemolysinCabind"/>
    <property type="match status" value="2"/>
</dbReference>
<proteinExistence type="inferred from homology"/>
<feature type="domain" description="GH16" evidence="2">
    <location>
        <begin position="111"/>
        <end position="361"/>
    </location>
</feature>
<dbReference type="CDD" id="cd08023">
    <property type="entry name" value="GH16_laminarinase_like"/>
    <property type="match status" value="1"/>
</dbReference>
<gene>
    <name evidence="3" type="ORF">DOO78_21750</name>
</gene>
<dbReference type="Gene3D" id="2.60.120.200">
    <property type="match status" value="1"/>
</dbReference>
<name>A0A327M275_9PROT</name>
<dbReference type="GO" id="GO:0005509">
    <property type="term" value="F:calcium ion binding"/>
    <property type="evidence" value="ECO:0007669"/>
    <property type="project" value="InterPro"/>
</dbReference>
<dbReference type="EMBL" id="QLIX01000024">
    <property type="protein sequence ID" value="RAI56243.1"/>
    <property type="molecule type" value="Genomic_DNA"/>
</dbReference>
<dbReference type="PROSITE" id="PS51762">
    <property type="entry name" value="GH16_2"/>
    <property type="match status" value="1"/>
</dbReference>
<dbReference type="GO" id="GO:0004553">
    <property type="term" value="F:hydrolase activity, hydrolyzing O-glycosyl compounds"/>
    <property type="evidence" value="ECO:0007669"/>
    <property type="project" value="InterPro"/>
</dbReference>
<dbReference type="Proteomes" id="UP000249065">
    <property type="component" value="Unassembled WGS sequence"/>
</dbReference>
<dbReference type="PRINTS" id="PR00313">
    <property type="entry name" value="CABNDNGRPT"/>
</dbReference>
<evidence type="ECO:0000256" key="1">
    <source>
        <dbReference type="ARBA" id="ARBA00006865"/>
    </source>
</evidence>
<sequence>MWGGTAGKGNALDNIIAGGAGSQTLDGGAGNDILTGGADADCFIVTKGNGTDLITDFQAGIDRIQLQGYAFYDFAGVQAALRQSGADTILTLGGGESLLLRNTTASSLTARDFALPVNPAHPGMRLTFADEFNSLSASATGVGTTWKTTLKIIDQQRTLASNNEAQYYSDSSVGVNPFAVGGGVLDITAAPGSNPLNLAYTSGLLSSAHSFAQQYGYFEIKAQLPAGQGFWPAFWLLPADGSWPPEIDIFEMLGNDPTTAYFSLHSTASGASGTNKASLLPDLSAGFHTYGLDWEADTIRWYVDGNLVAQAATPADMHKPMYMLLNLAVGDAGSWAGKYDASLPTGHMLVDYVHVWQTGTVAPAPAPVVTTATGPDSAAALGGVYTLKADGSDLYDFTKARAGISLDAATMSTKATHTVWGSSFDDVVHAGAGPLNATLGAGNDTFAFGSGTSRVAGGAGSDVFVLTKGAIAAGDQIIDFQRAGAANGDHDLLRLEGFSAAAHLDYKGSSGALQYYVVVDGATTSPVLTLQLSGSTGTLGAQDYVFAHA</sequence>
<protein>
    <recommendedName>
        <fullName evidence="2">GH16 domain-containing protein</fullName>
    </recommendedName>
</protein>
<dbReference type="Pfam" id="PF00722">
    <property type="entry name" value="Glyco_hydro_16"/>
    <property type="match status" value="1"/>
</dbReference>
<dbReference type="SUPFAM" id="SSF49899">
    <property type="entry name" value="Concanavalin A-like lectins/glucanases"/>
    <property type="match status" value="1"/>
</dbReference>
<evidence type="ECO:0000313" key="4">
    <source>
        <dbReference type="Proteomes" id="UP000249065"/>
    </source>
</evidence>
<comment type="caution">
    <text evidence="3">The sequence shown here is derived from an EMBL/GenBank/DDBJ whole genome shotgun (WGS) entry which is preliminary data.</text>
</comment>
<dbReference type="SUPFAM" id="SSF51120">
    <property type="entry name" value="beta-Roll"/>
    <property type="match status" value="2"/>
</dbReference>
<accession>A0A327M275</accession>
<evidence type="ECO:0000259" key="2">
    <source>
        <dbReference type="PROSITE" id="PS51762"/>
    </source>
</evidence>
<evidence type="ECO:0000313" key="3">
    <source>
        <dbReference type="EMBL" id="RAI56243.1"/>
    </source>
</evidence>
<dbReference type="InterPro" id="IPR011049">
    <property type="entry name" value="Serralysin-like_metalloprot_C"/>
</dbReference>
<keyword evidence="4" id="KW-1185">Reference proteome</keyword>
<dbReference type="InterPro" id="IPR001343">
    <property type="entry name" value="Hemolysn_Ca-bd"/>
</dbReference>
<dbReference type="InterPro" id="IPR050546">
    <property type="entry name" value="Glycosyl_Hydrlase_16"/>
</dbReference>
<dbReference type="PANTHER" id="PTHR10963:SF55">
    <property type="entry name" value="GLYCOSIDE HYDROLASE FAMILY 16 PROTEIN"/>
    <property type="match status" value="1"/>
</dbReference>
<dbReference type="Gene3D" id="2.150.10.10">
    <property type="entry name" value="Serralysin-like metalloprotease, C-terminal"/>
    <property type="match status" value="2"/>
</dbReference>
<comment type="similarity">
    <text evidence="1">Belongs to the glycosyl hydrolase 16 family.</text>
</comment>
<dbReference type="InterPro" id="IPR013320">
    <property type="entry name" value="ConA-like_dom_sf"/>
</dbReference>
<dbReference type="AlphaFoldDB" id="A0A327M275"/>
<reference evidence="4" key="1">
    <citation type="submission" date="2018-06" db="EMBL/GenBank/DDBJ databases">
        <authorList>
            <person name="Khan S.A."/>
        </authorList>
    </citation>
    <scope>NUCLEOTIDE SEQUENCE [LARGE SCALE GENOMIC DNA]</scope>
    <source>
        <strain evidence="4">DB-1506</strain>
    </source>
</reference>